<evidence type="ECO:0000313" key="15">
    <source>
        <dbReference type="Proteomes" id="UP000307362"/>
    </source>
</evidence>
<dbReference type="Proteomes" id="UP000307362">
    <property type="component" value="Unassembled WGS sequence"/>
</dbReference>
<dbReference type="InterPro" id="IPR003660">
    <property type="entry name" value="HAMP_dom"/>
</dbReference>
<name>A0A5S3YR83_9GAMM</name>
<evidence type="ECO:0000259" key="13">
    <source>
        <dbReference type="PROSITE" id="PS50885"/>
    </source>
</evidence>
<keyword evidence="7" id="KW-0547">Nucleotide-binding</keyword>
<keyword evidence="4" id="KW-1003">Cell membrane</keyword>
<evidence type="ECO:0000256" key="1">
    <source>
        <dbReference type="ARBA" id="ARBA00000085"/>
    </source>
</evidence>
<dbReference type="Pfam" id="PF00672">
    <property type="entry name" value="HAMP"/>
    <property type="match status" value="1"/>
</dbReference>
<dbReference type="PANTHER" id="PTHR45528:SF1">
    <property type="entry name" value="SENSOR HISTIDINE KINASE CPXA"/>
    <property type="match status" value="1"/>
</dbReference>
<accession>A0A5S3YR83</accession>
<keyword evidence="12" id="KW-1133">Transmembrane helix</keyword>
<comment type="subcellular location">
    <subcellularLocation>
        <location evidence="2">Cell membrane</location>
        <topology evidence="2">Multi-pass membrane protein</topology>
    </subcellularLocation>
</comment>
<comment type="caution">
    <text evidence="14">The sequence shown here is derived from an EMBL/GenBank/DDBJ whole genome shotgun (WGS) entry which is preliminary data.</text>
</comment>
<keyword evidence="8" id="KW-0418">Kinase</keyword>
<evidence type="ECO:0000256" key="11">
    <source>
        <dbReference type="ARBA" id="ARBA00023136"/>
    </source>
</evidence>
<evidence type="ECO:0000256" key="4">
    <source>
        <dbReference type="ARBA" id="ARBA00022475"/>
    </source>
</evidence>
<comment type="catalytic activity">
    <reaction evidence="1">
        <text>ATP + protein L-histidine = ADP + protein N-phospho-L-histidine.</text>
        <dbReference type="EC" id="2.7.13.3"/>
    </reaction>
</comment>
<reference evidence="15" key="2">
    <citation type="submission" date="2019-06" db="EMBL/GenBank/DDBJ databases">
        <title>Co-occurence of chitin degradation, pigmentation and bioactivity in marine Pseudoalteromonas.</title>
        <authorList>
            <person name="Sonnenschein E.C."/>
            <person name="Bech P.K."/>
        </authorList>
    </citation>
    <scope>NUCLEOTIDE SEQUENCE [LARGE SCALE GENOMIC DNA]</scope>
    <source>
        <strain evidence="15">S1189</strain>
    </source>
</reference>
<dbReference type="EMBL" id="PNCM01000036">
    <property type="protein sequence ID" value="TMP78659.1"/>
    <property type="molecule type" value="Genomic_DNA"/>
</dbReference>
<keyword evidence="10" id="KW-0902">Two-component regulatory system</keyword>
<keyword evidence="5" id="KW-0597">Phosphoprotein</keyword>
<feature type="domain" description="HAMP" evidence="13">
    <location>
        <begin position="45"/>
        <end position="85"/>
    </location>
</feature>
<dbReference type="CDD" id="cd06225">
    <property type="entry name" value="HAMP"/>
    <property type="match status" value="1"/>
</dbReference>
<dbReference type="GO" id="GO:0000160">
    <property type="term" value="P:phosphorelay signal transduction system"/>
    <property type="evidence" value="ECO:0007669"/>
    <property type="project" value="UniProtKB-KW"/>
</dbReference>
<evidence type="ECO:0000256" key="8">
    <source>
        <dbReference type="ARBA" id="ARBA00022777"/>
    </source>
</evidence>
<gene>
    <name evidence="14" type="ORF">CWB73_16065</name>
</gene>
<dbReference type="GO" id="GO:0005886">
    <property type="term" value="C:plasma membrane"/>
    <property type="evidence" value="ECO:0007669"/>
    <property type="project" value="UniProtKB-SubCell"/>
</dbReference>
<evidence type="ECO:0000256" key="12">
    <source>
        <dbReference type="SAM" id="Phobius"/>
    </source>
</evidence>
<dbReference type="SMART" id="SM00304">
    <property type="entry name" value="HAMP"/>
    <property type="match status" value="1"/>
</dbReference>
<dbReference type="AlphaFoldDB" id="A0A5S3YR83"/>
<dbReference type="EC" id="2.7.13.3" evidence="3"/>
<reference evidence="14 15" key="1">
    <citation type="submission" date="2017-12" db="EMBL/GenBank/DDBJ databases">
        <authorList>
            <person name="Paulsen S."/>
            <person name="Gram L.K."/>
        </authorList>
    </citation>
    <scope>NUCLEOTIDE SEQUENCE [LARGE SCALE GENOMIC DNA]</scope>
    <source>
        <strain evidence="14 15">S1189</strain>
    </source>
</reference>
<sequence length="103" mass="11785">MGQQKKDVIFKSIVITLCVSLIVIIIMALLIQRWITRLITLAPYVATEISNGNLDNHIVINSQDEIGNLLRALDRMQANICIANEKLTQQMHEQKFKLRKVVE</sequence>
<evidence type="ECO:0000256" key="2">
    <source>
        <dbReference type="ARBA" id="ARBA00004651"/>
    </source>
</evidence>
<evidence type="ECO:0000256" key="5">
    <source>
        <dbReference type="ARBA" id="ARBA00022553"/>
    </source>
</evidence>
<evidence type="ECO:0000256" key="7">
    <source>
        <dbReference type="ARBA" id="ARBA00022741"/>
    </source>
</evidence>
<proteinExistence type="predicted"/>
<dbReference type="GO" id="GO:0004673">
    <property type="term" value="F:protein histidine kinase activity"/>
    <property type="evidence" value="ECO:0007669"/>
    <property type="project" value="UniProtKB-EC"/>
</dbReference>
<evidence type="ECO:0000256" key="10">
    <source>
        <dbReference type="ARBA" id="ARBA00023012"/>
    </source>
</evidence>
<evidence type="ECO:0000256" key="3">
    <source>
        <dbReference type="ARBA" id="ARBA00012438"/>
    </source>
</evidence>
<dbReference type="PANTHER" id="PTHR45528">
    <property type="entry name" value="SENSOR HISTIDINE KINASE CPXA"/>
    <property type="match status" value="1"/>
</dbReference>
<feature type="transmembrane region" description="Helical" evidence="12">
    <location>
        <begin position="12"/>
        <end position="31"/>
    </location>
</feature>
<dbReference type="PROSITE" id="PS50885">
    <property type="entry name" value="HAMP"/>
    <property type="match status" value="1"/>
</dbReference>
<evidence type="ECO:0000256" key="6">
    <source>
        <dbReference type="ARBA" id="ARBA00022679"/>
    </source>
</evidence>
<evidence type="ECO:0000256" key="9">
    <source>
        <dbReference type="ARBA" id="ARBA00022840"/>
    </source>
</evidence>
<organism evidence="14 15">
    <name type="scientific">Pseudoalteromonas phenolica</name>
    <dbReference type="NCBI Taxonomy" id="161398"/>
    <lineage>
        <taxon>Bacteria</taxon>
        <taxon>Pseudomonadati</taxon>
        <taxon>Pseudomonadota</taxon>
        <taxon>Gammaproteobacteria</taxon>
        <taxon>Alteromonadales</taxon>
        <taxon>Pseudoalteromonadaceae</taxon>
        <taxon>Pseudoalteromonas</taxon>
    </lineage>
</organism>
<keyword evidence="9" id="KW-0067">ATP-binding</keyword>
<dbReference type="InterPro" id="IPR050398">
    <property type="entry name" value="HssS/ArlS-like"/>
</dbReference>
<protein>
    <recommendedName>
        <fullName evidence="3">histidine kinase</fullName>
        <ecNumber evidence="3">2.7.13.3</ecNumber>
    </recommendedName>
</protein>
<dbReference type="GO" id="GO:0005524">
    <property type="term" value="F:ATP binding"/>
    <property type="evidence" value="ECO:0007669"/>
    <property type="project" value="UniProtKB-KW"/>
</dbReference>
<keyword evidence="11 12" id="KW-0472">Membrane</keyword>
<evidence type="ECO:0000313" key="14">
    <source>
        <dbReference type="EMBL" id="TMP78659.1"/>
    </source>
</evidence>
<dbReference type="SUPFAM" id="SSF158472">
    <property type="entry name" value="HAMP domain-like"/>
    <property type="match status" value="1"/>
</dbReference>
<keyword evidence="12" id="KW-0812">Transmembrane</keyword>
<dbReference type="Gene3D" id="6.10.340.10">
    <property type="match status" value="1"/>
</dbReference>
<keyword evidence="6" id="KW-0808">Transferase</keyword>